<evidence type="ECO:0000313" key="2">
    <source>
        <dbReference type="Proteomes" id="UP001206128"/>
    </source>
</evidence>
<dbReference type="InterPro" id="IPR037883">
    <property type="entry name" value="Knr4/Smi1-like_sf"/>
</dbReference>
<evidence type="ECO:0000313" key="1">
    <source>
        <dbReference type="EMBL" id="MCP2166582.1"/>
    </source>
</evidence>
<dbReference type="SUPFAM" id="SSF160631">
    <property type="entry name" value="SMI1/KNR4-like"/>
    <property type="match status" value="1"/>
</dbReference>
<proteinExistence type="predicted"/>
<protein>
    <recommendedName>
        <fullName evidence="3">Knr4/Smi1-like domain-containing protein</fullName>
    </recommendedName>
</protein>
<accession>A0AAE3KH83</accession>
<dbReference type="RefSeq" id="WP_253772590.1">
    <property type="nucleotide sequence ID" value="NZ_JAMTCK010000007.1"/>
</dbReference>
<name>A0AAE3KH83_9PSEU</name>
<reference evidence="1" key="1">
    <citation type="submission" date="2022-06" db="EMBL/GenBank/DDBJ databases">
        <title>Genomic Encyclopedia of Archaeal and Bacterial Type Strains, Phase II (KMG-II): from individual species to whole genera.</title>
        <authorList>
            <person name="Goeker M."/>
        </authorList>
    </citation>
    <scope>NUCLEOTIDE SEQUENCE</scope>
    <source>
        <strain evidence="1">DSM 43935</strain>
    </source>
</reference>
<sequence>MTNPAGNIPPWPDLIAEMGLLRRRVHEVNDIHPFTIPHFAATQNQIVAAERRLGDALDPQHRDFLSYANGWPEFYLGSTLLSTEQLGQGQTWEELNQTLDAFCSSLGDPSVIPPRNQIYPITYPEEGSSIFAIWKDGPVTDGGHPVLWLPWRDSEPYDNFFEFFRVTYQEYEAELEHG</sequence>
<dbReference type="Proteomes" id="UP001206128">
    <property type="component" value="Unassembled WGS sequence"/>
</dbReference>
<keyword evidence="2" id="KW-1185">Reference proteome</keyword>
<dbReference type="EMBL" id="JAMTCK010000007">
    <property type="protein sequence ID" value="MCP2166582.1"/>
    <property type="molecule type" value="Genomic_DNA"/>
</dbReference>
<gene>
    <name evidence="1" type="ORF">LX83_003450</name>
</gene>
<dbReference type="AlphaFoldDB" id="A0AAE3KH83"/>
<comment type="caution">
    <text evidence="1">The sequence shown here is derived from an EMBL/GenBank/DDBJ whole genome shotgun (WGS) entry which is preliminary data.</text>
</comment>
<evidence type="ECO:0008006" key="3">
    <source>
        <dbReference type="Google" id="ProtNLM"/>
    </source>
</evidence>
<organism evidence="1 2">
    <name type="scientific">Goodfellowiella coeruleoviolacea</name>
    <dbReference type="NCBI Taxonomy" id="334858"/>
    <lineage>
        <taxon>Bacteria</taxon>
        <taxon>Bacillati</taxon>
        <taxon>Actinomycetota</taxon>
        <taxon>Actinomycetes</taxon>
        <taxon>Pseudonocardiales</taxon>
        <taxon>Pseudonocardiaceae</taxon>
        <taxon>Goodfellowiella</taxon>
    </lineage>
</organism>